<feature type="transmembrane region" description="Helical" evidence="1">
    <location>
        <begin position="6"/>
        <end position="23"/>
    </location>
</feature>
<reference evidence="2 3" key="1">
    <citation type="journal article" date="2015" name="Infect. Genet. Evol.">
        <title>Genomic sequences of six botulinum neurotoxin-producing strains representing three clostridial species illustrate the mobility and diversity of botulinum neurotoxin genes.</title>
        <authorList>
            <person name="Smith T.J."/>
            <person name="Hill K.K."/>
            <person name="Xie G."/>
            <person name="Foley B.T."/>
            <person name="Williamson C.H."/>
            <person name="Foster J.T."/>
            <person name="Johnson S.L."/>
            <person name="Chertkov O."/>
            <person name="Teshima H."/>
            <person name="Gibbons H.S."/>
            <person name="Johnsky L.A."/>
            <person name="Karavis M.A."/>
            <person name="Smith L.A."/>
        </authorList>
    </citation>
    <scope>NUCLEOTIDE SEQUENCE [LARGE SCALE GENOMIC DNA]</scope>
    <source>
        <strain evidence="2 3">Sullivan</strain>
    </source>
</reference>
<dbReference type="RefSeq" id="WP_039315919.1">
    <property type="nucleotide sequence ID" value="NZ_CP006905.1"/>
</dbReference>
<dbReference type="EMBL" id="CP006905">
    <property type="protein sequence ID" value="AIY82503.1"/>
    <property type="molecule type" value="Genomic_DNA"/>
</dbReference>
<dbReference type="STRING" id="1561.NPD11_321"/>
<dbReference type="AlphaFoldDB" id="A0A0A7FSF7"/>
<keyword evidence="1" id="KW-0812">Transmembrane</keyword>
<dbReference type="HOGENOM" id="CLU_1445295_0_0_9"/>
<protein>
    <submittedName>
        <fullName evidence="2">Uncharacterized protein</fullName>
    </submittedName>
</protein>
<proteinExistence type="predicted"/>
<accession>A0A0A7FSF7</accession>
<keyword evidence="3" id="KW-1185">Reference proteome</keyword>
<evidence type="ECO:0000313" key="3">
    <source>
        <dbReference type="Proteomes" id="UP000030635"/>
    </source>
</evidence>
<evidence type="ECO:0000313" key="2">
    <source>
        <dbReference type="EMBL" id="AIY82503.1"/>
    </source>
</evidence>
<evidence type="ECO:0000256" key="1">
    <source>
        <dbReference type="SAM" id="Phobius"/>
    </source>
</evidence>
<sequence length="187" mass="21876">MKKSKIIIVLGAFIIITSILVNNPNKFQVKEKFNTPEKLISTFNNSLLLGYSQNINGEVTQTLYDTVSNRKRISDPNVRFNKIILKSEYKLSEKQKEEILKNYKNKSNKMINYRLPEEAIPYRFKADGINYFNYFDGNSDYIQENSEPVTIDFVVIKENGSYVFDYIWIDFNSNEESKEAGEYDVRS</sequence>
<dbReference type="KEGG" id="cbv:U729_2707"/>
<organism evidence="2 3">
    <name type="scientific">Clostridium baratii str. Sullivan</name>
    <dbReference type="NCBI Taxonomy" id="1415775"/>
    <lineage>
        <taxon>Bacteria</taxon>
        <taxon>Bacillati</taxon>
        <taxon>Bacillota</taxon>
        <taxon>Clostridia</taxon>
        <taxon>Eubacteriales</taxon>
        <taxon>Clostridiaceae</taxon>
        <taxon>Clostridium</taxon>
    </lineage>
</organism>
<dbReference type="Proteomes" id="UP000030635">
    <property type="component" value="Chromosome"/>
</dbReference>
<dbReference type="eggNOG" id="ENOG50328II">
    <property type="taxonomic scope" value="Bacteria"/>
</dbReference>
<keyword evidence="1" id="KW-0472">Membrane</keyword>
<name>A0A0A7FSF7_9CLOT</name>
<keyword evidence="1" id="KW-1133">Transmembrane helix</keyword>
<gene>
    <name evidence="2" type="ORF">U729_2707</name>
</gene>